<evidence type="ECO:0000256" key="3">
    <source>
        <dbReference type="ARBA" id="ARBA00022723"/>
    </source>
</evidence>
<proteinExistence type="inferred from homology"/>
<evidence type="ECO:0000256" key="6">
    <source>
        <dbReference type="RuleBase" id="RU000461"/>
    </source>
</evidence>
<keyword evidence="7" id="KW-0812">Transmembrane</keyword>
<dbReference type="Gene3D" id="1.10.630.10">
    <property type="entry name" value="Cytochrome P450"/>
    <property type="match status" value="1"/>
</dbReference>
<keyword evidence="4 5" id="KW-0408">Iron</keyword>
<feature type="binding site" description="axial binding residue" evidence="5">
    <location>
        <position position="532"/>
    </location>
    <ligand>
        <name>heme</name>
        <dbReference type="ChEBI" id="CHEBI:30413"/>
    </ligand>
    <ligandPart>
        <name>Fe</name>
        <dbReference type="ChEBI" id="CHEBI:18248"/>
    </ligandPart>
</feature>
<evidence type="ECO:0000256" key="1">
    <source>
        <dbReference type="ARBA" id="ARBA00001971"/>
    </source>
</evidence>
<dbReference type="PROSITE" id="PS00086">
    <property type="entry name" value="CYTOCHROME_P450"/>
    <property type="match status" value="1"/>
</dbReference>
<dbReference type="RefSeq" id="XP_040788459.1">
    <property type="nucleotide sequence ID" value="XM_040935580.1"/>
</dbReference>
<protein>
    <submittedName>
        <fullName evidence="8">Cytochrome P450</fullName>
    </submittedName>
</protein>
<dbReference type="InterPro" id="IPR036396">
    <property type="entry name" value="Cyt_P450_sf"/>
</dbReference>
<dbReference type="Proteomes" id="UP000800039">
    <property type="component" value="Unassembled WGS sequence"/>
</dbReference>
<dbReference type="PANTHER" id="PTHR24305">
    <property type="entry name" value="CYTOCHROME P450"/>
    <property type="match status" value="1"/>
</dbReference>
<dbReference type="EMBL" id="ML976616">
    <property type="protein sequence ID" value="KAF1845896.1"/>
    <property type="molecule type" value="Genomic_DNA"/>
</dbReference>
<evidence type="ECO:0000313" key="8">
    <source>
        <dbReference type="EMBL" id="KAF1845896.1"/>
    </source>
</evidence>
<organism evidence="8 9">
    <name type="scientific">Cucurbitaria berberidis CBS 394.84</name>
    <dbReference type="NCBI Taxonomy" id="1168544"/>
    <lineage>
        <taxon>Eukaryota</taxon>
        <taxon>Fungi</taxon>
        <taxon>Dikarya</taxon>
        <taxon>Ascomycota</taxon>
        <taxon>Pezizomycotina</taxon>
        <taxon>Dothideomycetes</taxon>
        <taxon>Pleosporomycetidae</taxon>
        <taxon>Pleosporales</taxon>
        <taxon>Pleosporineae</taxon>
        <taxon>Cucurbitariaceae</taxon>
        <taxon>Cucurbitaria</taxon>
    </lineage>
</organism>
<dbReference type="PANTHER" id="PTHR24305:SF232">
    <property type="entry name" value="P450, PUTATIVE (EUROFUNG)-RELATED"/>
    <property type="match status" value="1"/>
</dbReference>
<keyword evidence="6" id="KW-0560">Oxidoreductase</keyword>
<comment type="cofactor">
    <cofactor evidence="1 5">
        <name>heme</name>
        <dbReference type="ChEBI" id="CHEBI:30413"/>
    </cofactor>
</comment>
<comment type="caution">
    <text evidence="8">The sequence shown here is derived from an EMBL/GenBank/DDBJ whole genome shotgun (WGS) entry which is preliminary data.</text>
</comment>
<dbReference type="OrthoDB" id="1470350at2759"/>
<dbReference type="PRINTS" id="PR00385">
    <property type="entry name" value="P450"/>
</dbReference>
<dbReference type="CDD" id="cd20622">
    <property type="entry name" value="CYP_TRI13-like"/>
    <property type="match status" value="1"/>
</dbReference>
<dbReference type="SUPFAM" id="SSF48264">
    <property type="entry name" value="Cytochrome P450"/>
    <property type="match status" value="1"/>
</dbReference>
<dbReference type="AlphaFoldDB" id="A0A9P4GI83"/>
<dbReference type="GeneID" id="63852831"/>
<comment type="similarity">
    <text evidence="2 6">Belongs to the cytochrome P450 family.</text>
</comment>
<reference evidence="8" key="1">
    <citation type="submission" date="2020-01" db="EMBL/GenBank/DDBJ databases">
        <authorList>
            <consortium name="DOE Joint Genome Institute"/>
            <person name="Haridas S."/>
            <person name="Albert R."/>
            <person name="Binder M."/>
            <person name="Bloem J."/>
            <person name="Labutti K."/>
            <person name="Salamov A."/>
            <person name="Andreopoulos B."/>
            <person name="Baker S.E."/>
            <person name="Barry K."/>
            <person name="Bills G."/>
            <person name="Bluhm B.H."/>
            <person name="Cannon C."/>
            <person name="Castanera R."/>
            <person name="Culley D.E."/>
            <person name="Daum C."/>
            <person name="Ezra D."/>
            <person name="Gonzalez J.B."/>
            <person name="Henrissat B."/>
            <person name="Kuo A."/>
            <person name="Liang C."/>
            <person name="Lipzen A."/>
            <person name="Lutzoni F."/>
            <person name="Magnuson J."/>
            <person name="Mondo S."/>
            <person name="Nolan M."/>
            <person name="Ohm R."/>
            <person name="Pangilinan J."/>
            <person name="Park H.-J."/>
            <person name="Ramirez L."/>
            <person name="Alfaro M."/>
            <person name="Sun H."/>
            <person name="Tritt A."/>
            <person name="Yoshinaga Y."/>
            <person name="Zwiers L.-H."/>
            <person name="Turgeon B.G."/>
            <person name="Goodwin S.B."/>
            <person name="Spatafora J.W."/>
            <person name="Crous P.W."/>
            <person name="Grigoriev I.V."/>
        </authorList>
    </citation>
    <scope>NUCLEOTIDE SEQUENCE</scope>
    <source>
        <strain evidence="8">CBS 394.84</strain>
    </source>
</reference>
<dbReference type="GO" id="GO:0020037">
    <property type="term" value="F:heme binding"/>
    <property type="evidence" value="ECO:0007669"/>
    <property type="project" value="InterPro"/>
</dbReference>
<keyword evidence="3 5" id="KW-0479">Metal-binding</keyword>
<accession>A0A9P4GI83</accession>
<sequence length="585" mass="65131">MDSIDLTYASLPLTVITITGVLSLAAFLLYKWLLPKPIHGIPCNKEATRSLFGDIPSMLNHLKTHKTFSDWFLSHNTRHKSPIVQIFPNPFGKPVVMISDYRESQDILMRRTKEFDKPDLISDIFFGLSSEQHMVLPTNDAFRAQRKLLQDRSEAHVMAPGFLNGVAAPQLHASFMDLISLWREKMRLSEGRPFSVKVDINDAALEAIWASIFGIEETATITREQVTLLSSKKNIELPPSVDLEVGFPRASAPPEFDAILRLTDTIEIVIKSPAPRLVGRLLRWVPRISKLLKLRDEMISAQISKAEKRMAHTKGTADKISNAVDHVLRRELMAAERQNRAPHYQSKVIIAELFGLLVAGHDTTSTALSWALKLLAGSQDIQRKLRSELRSSFAAAHSQNRVPDAHEIATTQNHYLDACLEEILRCAQTATIPSRTATTDAVILGHVIPKGTRVMMCGLGGGLMVPPFEIDDALRSKSYHVAGGGKVGEWGSGDMTEFKPDRWLVKDSATDSQVFDAMAGPHLQFGAGPRSCFGRKLAYLELRLAIVLVIWSFELKPVPERYASWEAVEGLTHAPVQSYVRLVEA</sequence>
<evidence type="ECO:0000256" key="5">
    <source>
        <dbReference type="PIRSR" id="PIRSR602401-1"/>
    </source>
</evidence>
<name>A0A9P4GI83_9PLEO</name>
<evidence type="ECO:0000313" key="9">
    <source>
        <dbReference type="Proteomes" id="UP000800039"/>
    </source>
</evidence>
<keyword evidence="7" id="KW-0472">Membrane</keyword>
<evidence type="ECO:0000256" key="7">
    <source>
        <dbReference type="SAM" id="Phobius"/>
    </source>
</evidence>
<evidence type="ECO:0000256" key="2">
    <source>
        <dbReference type="ARBA" id="ARBA00010617"/>
    </source>
</evidence>
<evidence type="ECO:0000256" key="4">
    <source>
        <dbReference type="ARBA" id="ARBA00023004"/>
    </source>
</evidence>
<dbReference type="InterPro" id="IPR017972">
    <property type="entry name" value="Cyt_P450_CS"/>
</dbReference>
<feature type="transmembrane region" description="Helical" evidence="7">
    <location>
        <begin position="6"/>
        <end position="30"/>
    </location>
</feature>
<gene>
    <name evidence="8" type="ORF">K460DRAFT_386301</name>
</gene>
<keyword evidence="7" id="KW-1133">Transmembrane helix</keyword>
<dbReference type="GO" id="GO:0004497">
    <property type="term" value="F:monooxygenase activity"/>
    <property type="evidence" value="ECO:0007669"/>
    <property type="project" value="UniProtKB-KW"/>
</dbReference>
<dbReference type="GO" id="GO:0005506">
    <property type="term" value="F:iron ion binding"/>
    <property type="evidence" value="ECO:0007669"/>
    <property type="project" value="InterPro"/>
</dbReference>
<dbReference type="InterPro" id="IPR050121">
    <property type="entry name" value="Cytochrome_P450_monoxygenase"/>
</dbReference>
<dbReference type="GO" id="GO:0016705">
    <property type="term" value="F:oxidoreductase activity, acting on paired donors, with incorporation or reduction of molecular oxygen"/>
    <property type="evidence" value="ECO:0007669"/>
    <property type="project" value="InterPro"/>
</dbReference>
<keyword evidence="9" id="KW-1185">Reference proteome</keyword>
<dbReference type="PRINTS" id="PR00463">
    <property type="entry name" value="EP450I"/>
</dbReference>
<dbReference type="InterPro" id="IPR002401">
    <property type="entry name" value="Cyt_P450_E_grp-I"/>
</dbReference>
<dbReference type="Pfam" id="PF00067">
    <property type="entry name" value="p450"/>
    <property type="match status" value="2"/>
</dbReference>
<dbReference type="InterPro" id="IPR001128">
    <property type="entry name" value="Cyt_P450"/>
</dbReference>
<keyword evidence="6" id="KW-0503">Monooxygenase</keyword>
<keyword evidence="5 6" id="KW-0349">Heme</keyword>